<feature type="compositionally biased region" description="Low complexity" evidence="1">
    <location>
        <begin position="219"/>
        <end position="231"/>
    </location>
</feature>
<dbReference type="STRING" id="1328759.A0A5C2ST55"/>
<keyword evidence="3" id="KW-1185">Reference proteome</keyword>
<evidence type="ECO:0000313" key="3">
    <source>
        <dbReference type="Proteomes" id="UP000313359"/>
    </source>
</evidence>
<dbReference type="OrthoDB" id="21513at2759"/>
<feature type="region of interest" description="Disordered" evidence="1">
    <location>
        <begin position="136"/>
        <end position="325"/>
    </location>
</feature>
<gene>
    <name evidence="2" type="ORF">L227DRAFT_606699</name>
</gene>
<feature type="compositionally biased region" description="Pro residues" evidence="1">
    <location>
        <begin position="272"/>
        <end position="300"/>
    </location>
</feature>
<feature type="compositionally biased region" description="Low complexity" evidence="1">
    <location>
        <begin position="238"/>
        <end position="254"/>
    </location>
</feature>
<name>A0A5C2ST55_9APHY</name>
<dbReference type="InterPro" id="IPR010684">
    <property type="entry name" value="RNA_pol_II_trans_fac_SIII_A"/>
</dbReference>
<dbReference type="Proteomes" id="UP000313359">
    <property type="component" value="Unassembled WGS sequence"/>
</dbReference>
<dbReference type="AlphaFoldDB" id="A0A5C2ST55"/>
<dbReference type="Gene3D" id="6.10.250.3180">
    <property type="match status" value="1"/>
</dbReference>
<feature type="compositionally biased region" description="Basic and acidic residues" evidence="1">
    <location>
        <begin position="139"/>
        <end position="156"/>
    </location>
</feature>
<sequence>MSYDSEPPGRRIPTLVQHCQRVACAHVEILEKAGGMISLDPSWRAARQILFASSSWPIQYVHSPSPRYAAVAVTVFSKYIANETADIWKALFLKQYPIEAHRYESDAMEEPESWRDIFFAARDREQQRLNQLSVKLKASRQEEEERKRESAIKLTDRAPPAKRARPWGAPSQPRSLFQRARIDTVRMQKNVFTQSTRPSFQRQRIVPNSVSAKPPPPSSSASTSAGPPVVVRQVAVMPKPSQSKPSKTTYTKTTNAVPIHSPSTPAARLASSPPPPPSSPPAPSSPPDFRSPPSRGPPKKNPASSLFMPKHRAYSQVPRGVQSKS</sequence>
<dbReference type="GO" id="GO:0070449">
    <property type="term" value="C:elongin complex"/>
    <property type="evidence" value="ECO:0007669"/>
    <property type="project" value="InterPro"/>
</dbReference>
<feature type="compositionally biased region" description="Low complexity" evidence="1">
    <location>
        <begin position="261"/>
        <end position="271"/>
    </location>
</feature>
<accession>A0A5C2ST55</accession>
<organism evidence="2 3">
    <name type="scientific">Lentinus tigrinus ALCF2SS1-6</name>
    <dbReference type="NCBI Taxonomy" id="1328759"/>
    <lineage>
        <taxon>Eukaryota</taxon>
        <taxon>Fungi</taxon>
        <taxon>Dikarya</taxon>
        <taxon>Basidiomycota</taxon>
        <taxon>Agaricomycotina</taxon>
        <taxon>Agaricomycetes</taxon>
        <taxon>Polyporales</taxon>
        <taxon>Polyporaceae</taxon>
        <taxon>Lentinus</taxon>
    </lineage>
</organism>
<dbReference type="EMBL" id="ML122251">
    <property type="protein sequence ID" value="RPD66634.1"/>
    <property type="molecule type" value="Genomic_DNA"/>
</dbReference>
<dbReference type="Pfam" id="PF06881">
    <property type="entry name" value="Elongin_A"/>
    <property type="match status" value="1"/>
</dbReference>
<reference evidence="2" key="1">
    <citation type="journal article" date="2018" name="Genome Biol. Evol.">
        <title>Genomics and development of Lentinus tigrinus, a white-rot wood-decaying mushroom with dimorphic fruiting bodies.</title>
        <authorList>
            <person name="Wu B."/>
            <person name="Xu Z."/>
            <person name="Knudson A."/>
            <person name="Carlson A."/>
            <person name="Chen N."/>
            <person name="Kovaka S."/>
            <person name="LaButti K."/>
            <person name="Lipzen A."/>
            <person name="Pennachio C."/>
            <person name="Riley R."/>
            <person name="Schakwitz W."/>
            <person name="Umezawa K."/>
            <person name="Ohm R.A."/>
            <person name="Grigoriev I.V."/>
            <person name="Nagy L.G."/>
            <person name="Gibbons J."/>
            <person name="Hibbett D."/>
        </authorList>
    </citation>
    <scope>NUCLEOTIDE SEQUENCE [LARGE SCALE GENOMIC DNA]</scope>
    <source>
        <strain evidence="2">ALCF2SS1-6</strain>
    </source>
</reference>
<evidence type="ECO:0000256" key="1">
    <source>
        <dbReference type="SAM" id="MobiDB-lite"/>
    </source>
</evidence>
<dbReference type="GO" id="GO:0006368">
    <property type="term" value="P:transcription elongation by RNA polymerase II"/>
    <property type="evidence" value="ECO:0007669"/>
    <property type="project" value="InterPro"/>
</dbReference>
<feature type="compositionally biased region" description="Polar residues" evidence="1">
    <location>
        <begin position="190"/>
        <end position="202"/>
    </location>
</feature>
<proteinExistence type="predicted"/>
<protein>
    <submittedName>
        <fullName evidence="2">Uncharacterized protein</fullName>
    </submittedName>
</protein>
<evidence type="ECO:0000313" key="2">
    <source>
        <dbReference type="EMBL" id="RPD66634.1"/>
    </source>
</evidence>